<comment type="caution">
    <text evidence="3">The sequence shown here is derived from an EMBL/GenBank/DDBJ whole genome shotgun (WGS) entry which is preliminary data.</text>
</comment>
<feature type="domain" description="Glycosyl hydrolase family 98 putative carbohydrate-binding module" evidence="2">
    <location>
        <begin position="218"/>
        <end position="291"/>
    </location>
</feature>
<dbReference type="AlphaFoldDB" id="A0A9X2ADI6"/>
<dbReference type="RefSeq" id="WP_241713794.1">
    <property type="nucleotide sequence ID" value="NZ_JALBUF010000004.1"/>
</dbReference>
<gene>
    <name evidence="3" type="ORF">MM817_01737</name>
</gene>
<name>A0A9X2ADI6_9BACL</name>
<dbReference type="SUPFAM" id="SSF49785">
    <property type="entry name" value="Galactose-binding domain-like"/>
    <property type="match status" value="1"/>
</dbReference>
<dbReference type="InterPro" id="IPR038637">
    <property type="entry name" value="NPCBM_sf"/>
</dbReference>
<dbReference type="Proteomes" id="UP001139263">
    <property type="component" value="Unassembled WGS sequence"/>
</dbReference>
<evidence type="ECO:0000259" key="2">
    <source>
        <dbReference type="Pfam" id="PF08305"/>
    </source>
</evidence>
<evidence type="ECO:0000313" key="3">
    <source>
        <dbReference type="EMBL" id="MCI0183460.1"/>
    </source>
</evidence>
<dbReference type="Pfam" id="PF08305">
    <property type="entry name" value="NPCBM"/>
    <property type="match status" value="1"/>
</dbReference>
<evidence type="ECO:0000313" key="4">
    <source>
        <dbReference type="Proteomes" id="UP001139263"/>
    </source>
</evidence>
<dbReference type="EMBL" id="JALBUF010000004">
    <property type="protein sequence ID" value="MCI0183460.1"/>
    <property type="molecule type" value="Genomic_DNA"/>
</dbReference>
<accession>A0A9X2ADI6</accession>
<organism evidence="3 4">
    <name type="scientific">Sulfoacidibacillus ferrooxidans</name>
    <dbReference type="NCBI Taxonomy" id="2005001"/>
    <lineage>
        <taxon>Bacteria</taxon>
        <taxon>Bacillati</taxon>
        <taxon>Bacillota</taxon>
        <taxon>Bacilli</taxon>
        <taxon>Bacillales</taxon>
        <taxon>Alicyclobacillaceae</taxon>
        <taxon>Sulfoacidibacillus</taxon>
    </lineage>
</organism>
<dbReference type="Pfam" id="PF07833">
    <property type="entry name" value="Cu_amine_oxidN1"/>
    <property type="match status" value="1"/>
</dbReference>
<dbReference type="InterPro" id="IPR013222">
    <property type="entry name" value="Glyco_hyd_98_carb-bd"/>
</dbReference>
<proteinExistence type="predicted"/>
<protein>
    <recommendedName>
        <fullName evidence="5">Copper amine oxidase-like N-terminal domain-containing protein</fullName>
    </recommendedName>
</protein>
<evidence type="ECO:0000259" key="1">
    <source>
        <dbReference type="Pfam" id="PF07833"/>
    </source>
</evidence>
<feature type="domain" description="Copper amine oxidase-like N-terminal" evidence="1">
    <location>
        <begin position="42"/>
        <end position="130"/>
    </location>
</feature>
<evidence type="ECO:0008006" key="5">
    <source>
        <dbReference type="Google" id="ProtNLM"/>
    </source>
</evidence>
<keyword evidence="4" id="KW-1185">Reference proteome</keyword>
<dbReference type="Gene3D" id="2.60.120.1060">
    <property type="entry name" value="NPCBM/NEW2 domain"/>
    <property type="match status" value="1"/>
</dbReference>
<reference evidence="3" key="1">
    <citation type="submission" date="2022-03" db="EMBL/GenBank/DDBJ databases">
        <title>Draft Genome Sequence of Firmicute Strain S0AB, a Heterotrophic Iron/Sulfur-Oxidizing Extreme Acidophile.</title>
        <authorList>
            <person name="Vergara E."/>
            <person name="Pakostova E."/>
            <person name="Johnson D.B."/>
            <person name="Holmes D.S."/>
        </authorList>
    </citation>
    <scope>NUCLEOTIDE SEQUENCE</scope>
    <source>
        <strain evidence="3">S0AB</strain>
    </source>
</reference>
<dbReference type="InterPro" id="IPR008979">
    <property type="entry name" value="Galactose-bd-like_sf"/>
</dbReference>
<dbReference type="InterPro" id="IPR036582">
    <property type="entry name" value="Mao_N_sf"/>
</dbReference>
<sequence>MKRQFSIIAGVVTSAFLFGGVSYASVGIQQIQASFHNIQLIVDGKTIATNAQPFIYNKNVYVPIYTVGNALGANVQWINNIPEVDVTGKFPAATTVPSRQPLSVWINGNQMPDGVIGSKGQLYVPAGDVAYQTATGLMPTVNASGNLDLSQVSPTTPEGTLLTTLSPSSVSGDFSNSSLYPGGHLTGFYAPTVLGKMYSGPSTVEWGITTSESAVIPQVTYSLHGQYQTLSGMFAVDDITRNFGGAAQLVFVGDGKVLSSTGWVQGGSAPVPFSIPVTGVNTLQIQYQLKDANGTVYSSGDTYQAPSVNADQVSGPVVFTDLIQPTLSEAATVTVSTSNSASTVTRRIK</sequence>
<dbReference type="InterPro" id="IPR012854">
    <property type="entry name" value="Cu_amine_oxidase-like_N"/>
</dbReference>
<dbReference type="SUPFAM" id="SSF55383">
    <property type="entry name" value="Copper amine oxidase, domain N"/>
    <property type="match status" value="1"/>
</dbReference>